<dbReference type="InterPro" id="IPR051599">
    <property type="entry name" value="Cell_Envelope_Assoc"/>
</dbReference>
<dbReference type="STRING" id="1333998.M2A_0942"/>
<keyword evidence="1" id="KW-0472">Membrane</keyword>
<protein>
    <submittedName>
        <fullName evidence="3">Conserved protein</fullName>
    </submittedName>
</protein>
<keyword evidence="1" id="KW-1133">Transmembrane helix</keyword>
<dbReference type="GO" id="GO:0005886">
    <property type="term" value="C:plasma membrane"/>
    <property type="evidence" value="ECO:0007669"/>
    <property type="project" value="TreeGrafter"/>
</dbReference>
<dbReference type="PANTHER" id="PTHR30336">
    <property type="entry name" value="INNER MEMBRANE PROTEIN, PROBABLE PERMEASE"/>
    <property type="match status" value="1"/>
</dbReference>
<evidence type="ECO:0000313" key="3">
    <source>
        <dbReference type="EMBL" id="GAK44443.1"/>
    </source>
</evidence>
<dbReference type="Proteomes" id="UP000028702">
    <property type="component" value="Unassembled WGS sequence"/>
</dbReference>
<dbReference type="AlphaFoldDB" id="A0A081B8S5"/>
<dbReference type="InterPro" id="IPR003848">
    <property type="entry name" value="DUF218"/>
</dbReference>
<sequence>MAAAGRQARNETAVWLLRLAGTLLLAALLAYLIGLIGFIQSLEKKAPAALAPADGIVVLTGTPERLSEAMGLLDSGKAKRLLVSGVNPEVTREELRAALKADQALFDCCVDLDWRAENTIGNAIETATWAQENAMQRLIVVTSAYHLPRALRELQSAMPEAELTGYPVFQDQVRLDDWWAYPGTAKLLVSEYTKYLVSFARTYLAPPVPGS</sequence>
<keyword evidence="4" id="KW-1185">Reference proteome</keyword>
<dbReference type="GO" id="GO:0000270">
    <property type="term" value="P:peptidoglycan metabolic process"/>
    <property type="evidence" value="ECO:0007669"/>
    <property type="project" value="TreeGrafter"/>
</dbReference>
<organism evidence="3 4">
    <name type="scientific">Tepidicaulis marinus</name>
    <dbReference type="NCBI Taxonomy" id="1333998"/>
    <lineage>
        <taxon>Bacteria</taxon>
        <taxon>Pseudomonadati</taxon>
        <taxon>Pseudomonadota</taxon>
        <taxon>Alphaproteobacteria</taxon>
        <taxon>Hyphomicrobiales</taxon>
        <taxon>Parvibaculaceae</taxon>
        <taxon>Tepidicaulis</taxon>
    </lineage>
</organism>
<dbReference type="eggNOG" id="COG1434">
    <property type="taxonomic scope" value="Bacteria"/>
</dbReference>
<keyword evidence="1" id="KW-0812">Transmembrane</keyword>
<reference evidence="3 4" key="1">
    <citation type="submission" date="2014-07" db="EMBL/GenBank/DDBJ databases">
        <title>Tepidicaulis marinum gen. nov., sp. nov., a novel marine bacterium denitrifying nitrate to nitrous oxide strictly under microaerobic conditions.</title>
        <authorList>
            <person name="Takeuchi M."/>
            <person name="Yamagishi T."/>
            <person name="Kamagata Y."/>
            <person name="Oshima K."/>
            <person name="Hattori M."/>
            <person name="Katayama T."/>
            <person name="Hanada S."/>
            <person name="Tamaki H."/>
            <person name="Marumo K."/>
            <person name="Maeda H."/>
            <person name="Nedachi M."/>
            <person name="Iwasaki W."/>
            <person name="Suwa Y."/>
            <person name="Sakata S."/>
        </authorList>
    </citation>
    <scope>NUCLEOTIDE SEQUENCE [LARGE SCALE GENOMIC DNA]</scope>
    <source>
        <strain evidence="3 4">MA2</strain>
    </source>
</reference>
<feature type="domain" description="DUF218" evidence="2">
    <location>
        <begin position="54"/>
        <end position="192"/>
    </location>
</feature>
<comment type="caution">
    <text evidence="3">The sequence shown here is derived from an EMBL/GenBank/DDBJ whole genome shotgun (WGS) entry which is preliminary data.</text>
</comment>
<dbReference type="RefSeq" id="WP_045443843.1">
    <property type="nucleotide sequence ID" value="NZ_BBIO01000003.1"/>
</dbReference>
<dbReference type="GO" id="GO:0043164">
    <property type="term" value="P:Gram-negative-bacterium-type cell wall biogenesis"/>
    <property type="evidence" value="ECO:0007669"/>
    <property type="project" value="TreeGrafter"/>
</dbReference>
<name>A0A081B8S5_9HYPH</name>
<evidence type="ECO:0000259" key="2">
    <source>
        <dbReference type="Pfam" id="PF02698"/>
    </source>
</evidence>
<dbReference type="Pfam" id="PF02698">
    <property type="entry name" value="DUF218"/>
    <property type="match status" value="1"/>
</dbReference>
<feature type="transmembrane region" description="Helical" evidence="1">
    <location>
        <begin position="15"/>
        <end position="39"/>
    </location>
</feature>
<dbReference type="PANTHER" id="PTHR30336:SF4">
    <property type="entry name" value="ENVELOPE BIOGENESIS FACTOR ELYC"/>
    <property type="match status" value="1"/>
</dbReference>
<evidence type="ECO:0000256" key="1">
    <source>
        <dbReference type="SAM" id="Phobius"/>
    </source>
</evidence>
<evidence type="ECO:0000313" key="4">
    <source>
        <dbReference type="Proteomes" id="UP000028702"/>
    </source>
</evidence>
<dbReference type="EMBL" id="BBIO01000003">
    <property type="protein sequence ID" value="GAK44443.1"/>
    <property type="molecule type" value="Genomic_DNA"/>
</dbReference>
<dbReference type="CDD" id="cd06259">
    <property type="entry name" value="YdcF-like"/>
    <property type="match status" value="1"/>
</dbReference>
<gene>
    <name evidence="3" type="ORF">M2A_0942</name>
</gene>
<proteinExistence type="predicted"/>
<accession>A0A081B8S5</accession>